<dbReference type="CDD" id="cd07381">
    <property type="entry name" value="MPP_CapA"/>
    <property type="match status" value="1"/>
</dbReference>
<dbReference type="Pfam" id="PF09587">
    <property type="entry name" value="PGA_cap"/>
    <property type="match status" value="1"/>
</dbReference>
<dbReference type="PROSITE" id="PS51257">
    <property type="entry name" value="PROKAR_LIPOPROTEIN"/>
    <property type="match status" value="1"/>
</dbReference>
<name>A0ABR9JNR3_9ACTN</name>
<organism evidence="5 6">
    <name type="scientific">Actinomadura algeriensis</name>
    <dbReference type="NCBI Taxonomy" id="1679523"/>
    <lineage>
        <taxon>Bacteria</taxon>
        <taxon>Bacillati</taxon>
        <taxon>Actinomycetota</taxon>
        <taxon>Actinomycetes</taxon>
        <taxon>Streptosporangiales</taxon>
        <taxon>Thermomonosporaceae</taxon>
        <taxon>Actinomadura</taxon>
    </lineage>
</organism>
<dbReference type="EMBL" id="JADBDZ010000001">
    <property type="protein sequence ID" value="MBE1532197.1"/>
    <property type="molecule type" value="Genomic_DNA"/>
</dbReference>
<feature type="domain" description="Capsule synthesis protein CapA" evidence="4">
    <location>
        <begin position="72"/>
        <end position="313"/>
    </location>
</feature>
<keyword evidence="6" id="KW-1185">Reference proteome</keyword>
<dbReference type="PANTHER" id="PTHR33393:SF13">
    <property type="entry name" value="PGA BIOSYNTHESIS PROTEIN CAPA"/>
    <property type="match status" value="1"/>
</dbReference>
<dbReference type="RefSeq" id="WP_225961098.1">
    <property type="nucleotide sequence ID" value="NZ_JADBDZ010000001.1"/>
</dbReference>
<proteinExistence type="inferred from homology"/>
<dbReference type="SMART" id="SM00854">
    <property type="entry name" value="PGA_cap"/>
    <property type="match status" value="1"/>
</dbReference>
<comment type="caution">
    <text evidence="5">The sequence shown here is derived from an EMBL/GenBank/DDBJ whole genome shotgun (WGS) entry which is preliminary data.</text>
</comment>
<comment type="similarity">
    <text evidence="1">Belongs to the CapA family.</text>
</comment>
<sequence length="380" mass="39475">MNEVRGNMRQSKISSGRIAMAATAAGGLLLATAACGLAGGDTPPAAGATSPAGSPPPAAPPSPTEPAKEPIVLAFGGDTHFHEYLRARLQKPETALGPSAKILRRADLAMVNLETAITEGGTKAPKTYAFRAPASAFAALRAAGVDVTSMANNHGMDYGVSGLRDSLAAAKKAKFPTLGIGMNAAEAYKPYRVTVKGNKIAIVGATQVLDDHLIQEWTATDTKPGLASAKDVPRMVQAVKEAAKGSDLVIVHVHWGQELNPCPLPRQKTLAQELTAAGADIIVGGHAHIPLGGGYMENGAYIHYGMGNFVFSSARGQSARSGILALKVEDGKVTTDKWMPVRIESGIPIPLKGSAAKAEVKRWNDLRECTGLNAEPVAAP</sequence>
<protein>
    <submittedName>
        <fullName evidence="5">Poly-gamma-glutamate synthesis protein (Capsule biosynthesis protein)</fullName>
    </submittedName>
</protein>
<evidence type="ECO:0000256" key="2">
    <source>
        <dbReference type="SAM" id="MobiDB-lite"/>
    </source>
</evidence>
<evidence type="ECO:0000313" key="6">
    <source>
        <dbReference type="Proteomes" id="UP000627838"/>
    </source>
</evidence>
<feature type="chain" id="PRO_5046776257" evidence="3">
    <location>
        <begin position="34"/>
        <end position="380"/>
    </location>
</feature>
<accession>A0ABR9JNR3</accession>
<gene>
    <name evidence="5" type="ORF">H4W34_002030</name>
</gene>
<keyword evidence="3" id="KW-0732">Signal</keyword>
<feature type="signal peptide" evidence="3">
    <location>
        <begin position="1"/>
        <end position="33"/>
    </location>
</feature>
<evidence type="ECO:0000256" key="3">
    <source>
        <dbReference type="SAM" id="SignalP"/>
    </source>
</evidence>
<dbReference type="SUPFAM" id="SSF56300">
    <property type="entry name" value="Metallo-dependent phosphatases"/>
    <property type="match status" value="1"/>
</dbReference>
<evidence type="ECO:0000313" key="5">
    <source>
        <dbReference type="EMBL" id="MBE1532197.1"/>
    </source>
</evidence>
<dbReference type="InterPro" id="IPR029052">
    <property type="entry name" value="Metallo-depent_PP-like"/>
</dbReference>
<dbReference type="InterPro" id="IPR052169">
    <property type="entry name" value="CW_Biosynth-Accessory"/>
</dbReference>
<dbReference type="Gene3D" id="3.60.21.10">
    <property type="match status" value="1"/>
</dbReference>
<evidence type="ECO:0000259" key="4">
    <source>
        <dbReference type="SMART" id="SM00854"/>
    </source>
</evidence>
<feature type="compositionally biased region" description="Low complexity" evidence="2">
    <location>
        <begin position="42"/>
        <end position="52"/>
    </location>
</feature>
<dbReference type="InterPro" id="IPR019079">
    <property type="entry name" value="Capsule_synth_CapA"/>
</dbReference>
<feature type="compositionally biased region" description="Pro residues" evidence="2">
    <location>
        <begin position="53"/>
        <end position="64"/>
    </location>
</feature>
<dbReference type="Proteomes" id="UP000627838">
    <property type="component" value="Unassembled WGS sequence"/>
</dbReference>
<reference evidence="5 6" key="1">
    <citation type="submission" date="2020-10" db="EMBL/GenBank/DDBJ databases">
        <title>Sequencing the genomes of 1000 actinobacteria strains.</title>
        <authorList>
            <person name="Klenk H.-P."/>
        </authorList>
    </citation>
    <scope>NUCLEOTIDE SEQUENCE [LARGE SCALE GENOMIC DNA]</scope>
    <source>
        <strain evidence="5 6">DSM 46744</strain>
    </source>
</reference>
<evidence type="ECO:0000256" key="1">
    <source>
        <dbReference type="ARBA" id="ARBA00005662"/>
    </source>
</evidence>
<feature type="region of interest" description="Disordered" evidence="2">
    <location>
        <begin position="42"/>
        <end position="69"/>
    </location>
</feature>
<dbReference type="PANTHER" id="PTHR33393">
    <property type="entry name" value="POLYGLUTAMINE SYNTHESIS ACCESSORY PROTEIN RV0574C-RELATED"/>
    <property type="match status" value="1"/>
</dbReference>